<evidence type="ECO:0000256" key="2">
    <source>
        <dbReference type="ARBA" id="ARBA00005983"/>
    </source>
</evidence>
<keyword evidence="3" id="KW-0444">Lipid biosynthesis</keyword>
<dbReference type="Proteomes" id="UP001501218">
    <property type="component" value="Unassembled WGS sequence"/>
</dbReference>
<dbReference type="InterPro" id="IPR017438">
    <property type="entry name" value="ATP-NAD_kinase_N"/>
</dbReference>
<keyword evidence="11" id="KW-0594">Phospholipid biosynthesis</keyword>
<keyword evidence="7 14" id="KW-0418">Kinase</keyword>
<protein>
    <submittedName>
        <fullName evidence="14">Lipid kinase</fullName>
    </submittedName>
</protein>
<keyword evidence="8" id="KW-0067">ATP-binding</keyword>
<keyword evidence="12" id="KW-1208">Phospholipid metabolism</keyword>
<dbReference type="EMBL" id="BAAARA010000024">
    <property type="protein sequence ID" value="GAA2362698.1"/>
    <property type="molecule type" value="Genomic_DNA"/>
</dbReference>
<dbReference type="Gene3D" id="2.60.200.40">
    <property type="match status" value="1"/>
</dbReference>
<dbReference type="InterPro" id="IPR045540">
    <property type="entry name" value="YegS/DAGK_C"/>
</dbReference>
<evidence type="ECO:0000256" key="4">
    <source>
        <dbReference type="ARBA" id="ARBA00022679"/>
    </source>
</evidence>
<dbReference type="PROSITE" id="PS50146">
    <property type="entry name" value="DAGK"/>
    <property type="match status" value="1"/>
</dbReference>
<evidence type="ECO:0000256" key="1">
    <source>
        <dbReference type="ARBA" id="ARBA00001946"/>
    </source>
</evidence>
<keyword evidence="15" id="KW-1185">Reference proteome</keyword>
<keyword evidence="5" id="KW-0479">Metal-binding</keyword>
<dbReference type="Gene3D" id="3.40.50.10330">
    <property type="entry name" value="Probable inorganic polyphosphate/atp-NAD kinase, domain 1"/>
    <property type="match status" value="1"/>
</dbReference>
<reference evidence="15" key="1">
    <citation type="journal article" date="2019" name="Int. J. Syst. Evol. Microbiol.">
        <title>The Global Catalogue of Microorganisms (GCM) 10K type strain sequencing project: providing services to taxonomists for standard genome sequencing and annotation.</title>
        <authorList>
            <consortium name="The Broad Institute Genomics Platform"/>
            <consortium name="The Broad Institute Genome Sequencing Center for Infectious Disease"/>
            <person name="Wu L."/>
            <person name="Ma J."/>
        </authorList>
    </citation>
    <scope>NUCLEOTIDE SEQUENCE [LARGE SCALE GENOMIC DNA]</scope>
    <source>
        <strain evidence="15">JCM 16221</strain>
    </source>
</reference>
<evidence type="ECO:0000256" key="6">
    <source>
        <dbReference type="ARBA" id="ARBA00022741"/>
    </source>
</evidence>
<name>A0ABP5TZ83_9PSEU</name>
<comment type="caution">
    <text evidence="14">The sequence shown here is derived from an EMBL/GenBank/DDBJ whole genome shotgun (WGS) entry which is preliminary data.</text>
</comment>
<accession>A0ABP5TZ83</accession>
<keyword evidence="4" id="KW-0808">Transferase</keyword>
<evidence type="ECO:0000256" key="3">
    <source>
        <dbReference type="ARBA" id="ARBA00022516"/>
    </source>
</evidence>
<dbReference type="InterPro" id="IPR050187">
    <property type="entry name" value="Lipid_Phosphate_FormReg"/>
</dbReference>
<dbReference type="Pfam" id="PF00781">
    <property type="entry name" value="DAGK_cat"/>
    <property type="match status" value="1"/>
</dbReference>
<evidence type="ECO:0000256" key="12">
    <source>
        <dbReference type="ARBA" id="ARBA00023264"/>
    </source>
</evidence>
<comment type="similarity">
    <text evidence="2">Belongs to the diacylglycerol/lipid kinase family.</text>
</comment>
<evidence type="ECO:0000256" key="7">
    <source>
        <dbReference type="ARBA" id="ARBA00022777"/>
    </source>
</evidence>
<dbReference type="PANTHER" id="PTHR12358:SF106">
    <property type="entry name" value="LIPID KINASE YEGS"/>
    <property type="match status" value="1"/>
</dbReference>
<dbReference type="Pfam" id="PF19279">
    <property type="entry name" value="YegS_C"/>
    <property type="match status" value="1"/>
</dbReference>
<evidence type="ECO:0000256" key="5">
    <source>
        <dbReference type="ARBA" id="ARBA00022723"/>
    </source>
</evidence>
<evidence type="ECO:0000313" key="14">
    <source>
        <dbReference type="EMBL" id="GAA2362698.1"/>
    </source>
</evidence>
<dbReference type="InterPro" id="IPR016064">
    <property type="entry name" value="NAD/diacylglycerol_kinase_sf"/>
</dbReference>
<dbReference type="SMART" id="SM00046">
    <property type="entry name" value="DAGKc"/>
    <property type="match status" value="1"/>
</dbReference>
<keyword evidence="10" id="KW-0443">Lipid metabolism</keyword>
<evidence type="ECO:0000256" key="9">
    <source>
        <dbReference type="ARBA" id="ARBA00022842"/>
    </source>
</evidence>
<evidence type="ECO:0000256" key="10">
    <source>
        <dbReference type="ARBA" id="ARBA00023098"/>
    </source>
</evidence>
<evidence type="ECO:0000256" key="8">
    <source>
        <dbReference type="ARBA" id="ARBA00022840"/>
    </source>
</evidence>
<dbReference type="PANTHER" id="PTHR12358">
    <property type="entry name" value="SPHINGOSINE KINASE"/>
    <property type="match status" value="1"/>
</dbReference>
<keyword evidence="6" id="KW-0547">Nucleotide-binding</keyword>
<feature type="domain" description="DAGKc" evidence="13">
    <location>
        <begin position="7"/>
        <end position="136"/>
    </location>
</feature>
<gene>
    <name evidence="14" type="ORF">GCM10009854_47930</name>
</gene>
<proteinExistence type="inferred from homology"/>
<dbReference type="GO" id="GO:0016301">
    <property type="term" value="F:kinase activity"/>
    <property type="evidence" value="ECO:0007669"/>
    <property type="project" value="UniProtKB-KW"/>
</dbReference>
<evidence type="ECO:0000313" key="15">
    <source>
        <dbReference type="Proteomes" id="UP001501218"/>
    </source>
</evidence>
<organism evidence="14 15">
    <name type="scientific">Saccharopolyspora halophila</name>
    <dbReference type="NCBI Taxonomy" id="405551"/>
    <lineage>
        <taxon>Bacteria</taxon>
        <taxon>Bacillati</taxon>
        <taxon>Actinomycetota</taxon>
        <taxon>Actinomycetes</taxon>
        <taxon>Pseudonocardiales</taxon>
        <taxon>Pseudonocardiaceae</taxon>
        <taxon>Saccharopolyspora</taxon>
    </lineage>
</organism>
<evidence type="ECO:0000259" key="13">
    <source>
        <dbReference type="PROSITE" id="PS50146"/>
    </source>
</evidence>
<dbReference type="InterPro" id="IPR001206">
    <property type="entry name" value="Diacylglycerol_kinase_cat_dom"/>
</dbReference>
<evidence type="ECO:0000256" key="11">
    <source>
        <dbReference type="ARBA" id="ARBA00023209"/>
    </source>
</evidence>
<keyword evidence="9" id="KW-0460">Magnesium</keyword>
<dbReference type="NCBIfam" id="TIGR00147">
    <property type="entry name" value="YegS/Rv2252/BmrU family lipid kinase"/>
    <property type="match status" value="1"/>
</dbReference>
<dbReference type="InterPro" id="IPR005218">
    <property type="entry name" value="Diacylglycerol/lipid_kinase"/>
</dbReference>
<comment type="cofactor">
    <cofactor evidence="1">
        <name>Mg(2+)</name>
        <dbReference type="ChEBI" id="CHEBI:18420"/>
    </cofactor>
</comment>
<sequence>MEMRVERPATKAALVVNVHSRTGGKAYSYALGKLRELGVPVGATFPLHDPSRMVETVEAAASNGHDLVILGGGDGSVSSVVDVLAHRDLPLALLPLGTANDFARTMHIPTDLDAACKTIADGHIVDVDLGLCGDNYYVNRASVGLGAEVAQQMSHRIKRYFGPLAYPVATAKAFFKHDAFPARLSFPEDDKGPIAYDSLLQISVANGRYFGGGQLAAGDSGIDDNALDVTVVHNSGVAGLVGMARDVRSGRTSPKIEHHRVRAVQIDTDQEMPINIDGEVVANTPQHFKVARNALHVVAPETWSDGQPPEAEPE</sequence>
<dbReference type="SUPFAM" id="SSF111331">
    <property type="entry name" value="NAD kinase/diacylglycerol kinase-like"/>
    <property type="match status" value="1"/>
</dbReference>